<sequence>MGFDGLDILGARSQQTSRSHSYGIRNNAPRGSQQRGRLEPLQTTRYTVKEFRSLGPSRPRPCGNSLVPVNEEIVGKDAIGEKITAYVRARSSEASPLVLFLYDVFWAKNCFPRGSFPEVEEGINTLLYNPPKRYDLGSRSTGGPGLQQPTFNKDRDANRLRDPRRSPPATVQGQKIRRDDGKVYLLDLKPAVESVSVYRDSKRDLYSAAHKFGIQVSEEEKDPVRDSLLIVQLWNLIFSGSPRKVREEELESARKLAQANPELKNEPKNREDKSPPPVQLDDEDIDPNDIPSGPSKVISNSATFGKAQVAPEADWENRLMRTKRMITSLASRSKAREKSILIYKWVWSGIPRELQRVACYILQCRERLWWCF</sequence>
<dbReference type="AlphaFoldDB" id="A0A9P6H1K5"/>
<feature type="region of interest" description="Disordered" evidence="1">
    <location>
        <begin position="134"/>
        <end position="174"/>
    </location>
</feature>
<feature type="compositionally biased region" description="Polar residues" evidence="1">
    <location>
        <begin position="29"/>
        <end position="39"/>
    </location>
</feature>
<organism evidence="2 3">
    <name type="scientific">Thelephora terrestris</name>
    <dbReference type="NCBI Taxonomy" id="56493"/>
    <lineage>
        <taxon>Eukaryota</taxon>
        <taxon>Fungi</taxon>
        <taxon>Dikarya</taxon>
        <taxon>Basidiomycota</taxon>
        <taxon>Agaricomycotina</taxon>
        <taxon>Agaricomycetes</taxon>
        <taxon>Thelephorales</taxon>
        <taxon>Thelephoraceae</taxon>
        <taxon>Thelephora</taxon>
    </lineage>
</organism>
<feature type="compositionally biased region" description="Basic and acidic residues" evidence="1">
    <location>
        <begin position="152"/>
        <end position="165"/>
    </location>
</feature>
<feature type="region of interest" description="Disordered" evidence="1">
    <location>
        <begin position="249"/>
        <end position="296"/>
    </location>
</feature>
<dbReference type="OrthoDB" id="3288775at2759"/>
<proteinExistence type="predicted"/>
<gene>
    <name evidence="2" type="ORF">BJ322DRAFT_571106</name>
</gene>
<feature type="compositionally biased region" description="Basic and acidic residues" evidence="1">
    <location>
        <begin position="263"/>
        <end position="274"/>
    </location>
</feature>
<dbReference type="EMBL" id="WIUZ02000034">
    <property type="protein sequence ID" value="KAF9777521.1"/>
    <property type="molecule type" value="Genomic_DNA"/>
</dbReference>
<evidence type="ECO:0000313" key="2">
    <source>
        <dbReference type="EMBL" id="KAF9777521.1"/>
    </source>
</evidence>
<feature type="region of interest" description="Disordered" evidence="1">
    <location>
        <begin position="1"/>
        <end position="39"/>
    </location>
</feature>
<reference evidence="2" key="2">
    <citation type="submission" date="2020-11" db="EMBL/GenBank/DDBJ databases">
        <authorList>
            <consortium name="DOE Joint Genome Institute"/>
            <person name="Kuo A."/>
            <person name="Miyauchi S."/>
            <person name="Kiss E."/>
            <person name="Drula E."/>
            <person name="Kohler A."/>
            <person name="Sanchez-Garcia M."/>
            <person name="Andreopoulos B."/>
            <person name="Barry K.W."/>
            <person name="Bonito G."/>
            <person name="Buee M."/>
            <person name="Carver A."/>
            <person name="Chen C."/>
            <person name="Cichocki N."/>
            <person name="Clum A."/>
            <person name="Culley D."/>
            <person name="Crous P.W."/>
            <person name="Fauchery L."/>
            <person name="Girlanda M."/>
            <person name="Hayes R."/>
            <person name="Keri Z."/>
            <person name="Labutti K."/>
            <person name="Lipzen A."/>
            <person name="Lombard V."/>
            <person name="Magnuson J."/>
            <person name="Maillard F."/>
            <person name="Morin E."/>
            <person name="Murat C."/>
            <person name="Nolan M."/>
            <person name="Ohm R."/>
            <person name="Pangilinan J."/>
            <person name="Pereira M."/>
            <person name="Perotto S."/>
            <person name="Peter M."/>
            <person name="Riley R."/>
            <person name="Sitrit Y."/>
            <person name="Stielow B."/>
            <person name="Szollosi G."/>
            <person name="Zifcakova L."/>
            <person name="Stursova M."/>
            <person name="Spatafora J.W."/>
            <person name="Tedersoo L."/>
            <person name="Vaario L.-M."/>
            <person name="Yamada A."/>
            <person name="Yan M."/>
            <person name="Wang P."/>
            <person name="Xu J."/>
            <person name="Bruns T."/>
            <person name="Baldrian P."/>
            <person name="Vilgalys R."/>
            <person name="Henrissat B."/>
            <person name="Grigoriev I.V."/>
            <person name="Hibbett D."/>
            <person name="Nagy L.G."/>
            <person name="Martin F.M."/>
        </authorList>
    </citation>
    <scope>NUCLEOTIDE SEQUENCE</scope>
    <source>
        <strain evidence="2">UH-Tt-Lm1</strain>
    </source>
</reference>
<reference evidence="2" key="1">
    <citation type="journal article" date="2020" name="Nat. Commun.">
        <title>Large-scale genome sequencing of mycorrhizal fungi provides insights into the early evolution of symbiotic traits.</title>
        <authorList>
            <person name="Miyauchi S."/>
            <person name="Kiss E."/>
            <person name="Kuo A."/>
            <person name="Drula E."/>
            <person name="Kohler A."/>
            <person name="Sanchez-Garcia M."/>
            <person name="Morin E."/>
            <person name="Andreopoulos B."/>
            <person name="Barry K.W."/>
            <person name="Bonito G."/>
            <person name="Buee M."/>
            <person name="Carver A."/>
            <person name="Chen C."/>
            <person name="Cichocki N."/>
            <person name="Clum A."/>
            <person name="Culley D."/>
            <person name="Crous P.W."/>
            <person name="Fauchery L."/>
            <person name="Girlanda M."/>
            <person name="Hayes R.D."/>
            <person name="Keri Z."/>
            <person name="LaButti K."/>
            <person name="Lipzen A."/>
            <person name="Lombard V."/>
            <person name="Magnuson J."/>
            <person name="Maillard F."/>
            <person name="Murat C."/>
            <person name="Nolan M."/>
            <person name="Ohm R.A."/>
            <person name="Pangilinan J."/>
            <person name="Pereira M.F."/>
            <person name="Perotto S."/>
            <person name="Peter M."/>
            <person name="Pfister S."/>
            <person name="Riley R."/>
            <person name="Sitrit Y."/>
            <person name="Stielow J.B."/>
            <person name="Szollosi G."/>
            <person name="Zifcakova L."/>
            <person name="Stursova M."/>
            <person name="Spatafora J.W."/>
            <person name="Tedersoo L."/>
            <person name="Vaario L.M."/>
            <person name="Yamada A."/>
            <person name="Yan M."/>
            <person name="Wang P."/>
            <person name="Xu J."/>
            <person name="Bruns T."/>
            <person name="Baldrian P."/>
            <person name="Vilgalys R."/>
            <person name="Dunand C."/>
            <person name="Henrissat B."/>
            <person name="Grigoriev I.V."/>
            <person name="Hibbett D."/>
            <person name="Nagy L.G."/>
            <person name="Martin F.M."/>
        </authorList>
    </citation>
    <scope>NUCLEOTIDE SEQUENCE</scope>
    <source>
        <strain evidence="2">UH-Tt-Lm1</strain>
    </source>
</reference>
<evidence type="ECO:0000256" key="1">
    <source>
        <dbReference type="SAM" id="MobiDB-lite"/>
    </source>
</evidence>
<dbReference type="Proteomes" id="UP000736335">
    <property type="component" value="Unassembled WGS sequence"/>
</dbReference>
<name>A0A9P6H1K5_9AGAM</name>
<comment type="caution">
    <text evidence="2">The sequence shown here is derived from an EMBL/GenBank/DDBJ whole genome shotgun (WGS) entry which is preliminary data.</text>
</comment>
<protein>
    <submittedName>
        <fullName evidence="2">Uncharacterized protein</fullName>
    </submittedName>
</protein>
<accession>A0A9P6H1K5</accession>
<keyword evidence="3" id="KW-1185">Reference proteome</keyword>
<evidence type="ECO:0000313" key="3">
    <source>
        <dbReference type="Proteomes" id="UP000736335"/>
    </source>
</evidence>